<dbReference type="GO" id="GO:0007288">
    <property type="term" value="P:sperm axoneme assembly"/>
    <property type="evidence" value="ECO:0007669"/>
    <property type="project" value="TreeGrafter"/>
</dbReference>
<keyword evidence="7" id="KW-0206">Cytoskeleton</keyword>
<dbReference type="GO" id="GO:0005930">
    <property type="term" value="C:axoneme"/>
    <property type="evidence" value="ECO:0007669"/>
    <property type="project" value="UniProtKB-SubCell"/>
</dbReference>
<proteinExistence type="inferred from homology"/>
<evidence type="ECO:0000256" key="2">
    <source>
        <dbReference type="ARBA" id="ARBA00010500"/>
    </source>
</evidence>
<evidence type="ECO:0000256" key="5">
    <source>
        <dbReference type="ARBA" id="ARBA00022794"/>
    </source>
</evidence>
<keyword evidence="4" id="KW-0963">Cytoplasm</keyword>
<evidence type="ECO:0000256" key="4">
    <source>
        <dbReference type="ARBA" id="ARBA00022490"/>
    </source>
</evidence>
<dbReference type="PANTHER" id="PTHR21442">
    <property type="entry name" value="CILIA- AND FLAGELLA-ASSOCIATED PROTEIN 206"/>
    <property type="match status" value="1"/>
</dbReference>
<protein>
    <recommendedName>
        <fullName evidence="3">Cilia- and flagella-associated protein 206</fullName>
    </recommendedName>
</protein>
<organism evidence="10 11">
    <name type="scientific">Leptobrachium leishanense</name>
    <name type="common">Leishan spiny toad</name>
    <dbReference type="NCBI Taxonomy" id="445787"/>
    <lineage>
        <taxon>Eukaryota</taxon>
        <taxon>Metazoa</taxon>
        <taxon>Chordata</taxon>
        <taxon>Craniata</taxon>
        <taxon>Vertebrata</taxon>
        <taxon>Euteleostomi</taxon>
        <taxon>Amphibia</taxon>
        <taxon>Batrachia</taxon>
        <taxon>Anura</taxon>
        <taxon>Pelobatoidea</taxon>
        <taxon>Megophryidae</taxon>
        <taxon>Leptobrachium</taxon>
    </lineage>
</organism>
<evidence type="ECO:0000256" key="3">
    <source>
        <dbReference type="ARBA" id="ARBA00021602"/>
    </source>
</evidence>
<evidence type="ECO:0000256" key="9">
    <source>
        <dbReference type="ARBA" id="ARBA00045321"/>
    </source>
</evidence>
<dbReference type="OrthoDB" id="10251073at2759"/>
<dbReference type="Proteomes" id="UP000694569">
    <property type="component" value="Unplaced"/>
</dbReference>
<name>A0A8C5QWM6_9ANUR</name>
<evidence type="ECO:0000313" key="10">
    <source>
        <dbReference type="Ensembl" id="ENSLLEP00000043806.1"/>
    </source>
</evidence>
<keyword evidence="11" id="KW-1185">Reference proteome</keyword>
<keyword evidence="5" id="KW-0970">Cilium biogenesis/degradation</keyword>
<evidence type="ECO:0000256" key="1">
    <source>
        <dbReference type="ARBA" id="ARBA00004430"/>
    </source>
</evidence>
<sequence length="281" mass="32283">RIQQIQHHGQWTGTRCRVQVKQYNELIRKNAFNYYYTSKYNMPYCVPGGNFFIISFSQSDVISCAQHVERMDKQYVAQMEQLRSTVHSKSAVPTTQVYPLFIALSNLWNSFQDDIVLLSVLSNMIANLQPFLRFHEELFPSGSVQTLLSDIAVKTDEERIKESAGSSVNPSDFPTQEWYFPEKTANFDRLPIQYHGFCGFTIAAKDGLLLPGNPDIGILNYKERYYRFSSKEAAYMFAKDPDHYIHLIGDKAKQCAELIQLLELHQQFAAITPHSQVISSD</sequence>
<comment type="function">
    <text evidence="9">Essential for sperm motility and is involved in the regulation of the beating frequency of motile cilia on the epithelial cells of the respiratory tract. Required for the establishment of radial spokes in sperm flagella.</text>
</comment>
<evidence type="ECO:0000256" key="7">
    <source>
        <dbReference type="ARBA" id="ARBA00023212"/>
    </source>
</evidence>
<dbReference type="InterPro" id="IPR021897">
    <property type="entry name" value="FAP206"/>
</dbReference>
<dbReference type="PANTHER" id="PTHR21442:SF0">
    <property type="entry name" value="CILIA- AND FLAGELLA-ASSOCIATED PROTEIN 206"/>
    <property type="match status" value="1"/>
</dbReference>
<evidence type="ECO:0000256" key="8">
    <source>
        <dbReference type="ARBA" id="ARBA00023273"/>
    </source>
</evidence>
<reference evidence="10" key="1">
    <citation type="submission" date="2025-08" db="UniProtKB">
        <authorList>
            <consortium name="Ensembl"/>
        </authorList>
    </citation>
    <scope>IDENTIFICATION</scope>
</reference>
<evidence type="ECO:0000313" key="11">
    <source>
        <dbReference type="Proteomes" id="UP000694569"/>
    </source>
</evidence>
<reference evidence="10" key="2">
    <citation type="submission" date="2025-09" db="UniProtKB">
        <authorList>
            <consortium name="Ensembl"/>
        </authorList>
    </citation>
    <scope>IDENTIFICATION</scope>
</reference>
<dbReference type="GeneTree" id="ENSGT00390000016036"/>
<dbReference type="Ensembl" id="ENSLLET00000045555.1">
    <property type="protein sequence ID" value="ENSLLEP00000043806.1"/>
    <property type="gene ID" value="ENSLLEG00000027832.1"/>
</dbReference>
<comment type="similarity">
    <text evidence="2">Belongs to the CFAP206 family.</text>
</comment>
<evidence type="ECO:0000256" key="6">
    <source>
        <dbReference type="ARBA" id="ARBA00023069"/>
    </source>
</evidence>
<accession>A0A8C5QWM6</accession>
<dbReference type="GO" id="GO:1901317">
    <property type="term" value="P:regulation of flagellated sperm motility"/>
    <property type="evidence" value="ECO:0007669"/>
    <property type="project" value="TreeGrafter"/>
</dbReference>
<dbReference type="Pfam" id="PF12018">
    <property type="entry name" value="FAP206"/>
    <property type="match status" value="1"/>
</dbReference>
<keyword evidence="8" id="KW-0966">Cell projection</keyword>
<comment type="subcellular location">
    <subcellularLocation>
        <location evidence="1">Cytoplasm</location>
        <location evidence="1">Cytoskeleton</location>
        <location evidence="1">Cilium axoneme</location>
    </subcellularLocation>
</comment>
<dbReference type="GO" id="GO:0036064">
    <property type="term" value="C:ciliary basal body"/>
    <property type="evidence" value="ECO:0007669"/>
    <property type="project" value="TreeGrafter"/>
</dbReference>
<dbReference type="AlphaFoldDB" id="A0A8C5QWM6"/>
<keyword evidence="6" id="KW-0969">Cilium</keyword>
<dbReference type="GO" id="GO:0003356">
    <property type="term" value="P:regulation of cilium beat frequency"/>
    <property type="evidence" value="ECO:0007669"/>
    <property type="project" value="TreeGrafter"/>
</dbReference>